<reference evidence="2 3" key="1">
    <citation type="journal article" date="2018" name="Nat. Biotechnol.">
        <title>A standardized bacterial taxonomy based on genome phylogeny substantially revises the tree of life.</title>
        <authorList>
            <person name="Parks D.H."/>
            <person name="Chuvochina M."/>
            <person name="Waite D.W."/>
            <person name="Rinke C."/>
            <person name="Skarshewski A."/>
            <person name="Chaumeil P.A."/>
            <person name="Hugenholtz P."/>
        </authorList>
    </citation>
    <scope>NUCLEOTIDE SEQUENCE [LARGE SCALE GENOMIC DNA]</scope>
    <source>
        <strain evidence="2">UBA9905</strain>
    </source>
</reference>
<proteinExistence type="predicted"/>
<keyword evidence="1" id="KW-1133">Transmembrane helix</keyword>
<dbReference type="EMBL" id="DQBS01000084">
    <property type="protein sequence ID" value="HCO69621.1"/>
    <property type="molecule type" value="Genomic_DNA"/>
</dbReference>
<name>A0A3D3TL25_9BACT</name>
<sequence>MNVVKIIGIVIIVAGVLGLVYGAVTYTKDTHTVDLGGAEISLKEKETVQIPIWAGVVSIAVGCVLLFLPVKKG</sequence>
<dbReference type="AlphaFoldDB" id="A0A3D3TL25"/>
<protein>
    <recommendedName>
        <fullName evidence="4">DUF3185 domain-containing protein</fullName>
    </recommendedName>
</protein>
<evidence type="ECO:0008006" key="4">
    <source>
        <dbReference type="Google" id="ProtNLM"/>
    </source>
</evidence>
<organism evidence="2 3">
    <name type="scientific">Mesotoga infera</name>
    <dbReference type="NCBI Taxonomy" id="1236046"/>
    <lineage>
        <taxon>Bacteria</taxon>
        <taxon>Thermotogati</taxon>
        <taxon>Thermotogota</taxon>
        <taxon>Thermotogae</taxon>
        <taxon>Kosmotogales</taxon>
        <taxon>Kosmotogaceae</taxon>
        <taxon>Mesotoga</taxon>
    </lineage>
</organism>
<dbReference type="Proteomes" id="UP000264215">
    <property type="component" value="Unassembled WGS sequence"/>
</dbReference>
<keyword evidence="1" id="KW-0472">Membrane</keyword>
<keyword evidence="1" id="KW-0812">Transmembrane</keyword>
<accession>A0A3D3TL25</accession>
<feature type="transmembrane region" description="Helical" evidence="1">
    <location>
        <begin position="50"/>
        <end position="70"/>
    </location>
</feature>
<evidence type="ECO:0000256" key="1">
    <source>
        <dbReference type="SAM" id="Phobius"/>
    </source>
</evidence>
<gene>
    <name evidence="2" type="ORF">DIT26_03405</name>
</gene>
<evidence type="ECO:0000313" key="3">
    <source>
        <dbReference type="Proteomes" id="UP000264215"/>
    </source>
</evidence>
<comment type="caution">
    <text evidence="2">The sequence shown here is derived from an EMBL/GenBank/DDBJ whole genome shotgun (WGS) entry which is preliminary data.</text>
</comment>
<evidence type="ECO:0000313" key="2">
    <source>
        <dbReference type="EMBL" id="HCO69621.1"/>
    </source>
</evidence>